<reference evidence="2" key="1">
    <citation type="submission" date="2022-08" db="UniProtKB">
        <authorList>
            <consortium name="EnsemblMetazoa"/>
        </authorList>
    </citation>
    <scope>IDENTIFICATION</scope>
</reference>
<keyword evidence="1" id="KW-0812">Transmembrane</keyword>
<proteinExistence type="predicted"/>
<evidence type="ECO:0000256" key="1">
    <source>
        <dbReference type="SAM" id="Phobius"/>
    </source>
</evidence>
<protein>
    <submittedName>
        <fullName evidence="2">Uncharacterized protein</fullName>
    </submittedName>
</protein>
<organism evidence="2">
    <name type="scientific">Anopheles coluzzii</name>
    <name type="common">African malaria mosquito</name>
    <dbReference type="NCBI Taxonomy" id="1518534"/>
    <lineage>
        <taxon>Eukaryota</taxon>
        <taxon>Metazoa</taxon>
        <taxon>Ecdysozoa</taxon>
        <taxon>Arthropoda</taxon>
        <taxon>Hexapoda</taxon>
        <taxon>Insecta</taxon>
        <taxon>Pterygota</taxon>
        <taxon>Neoptera</taxon>
        <taxon>Endopterygota</taxon>
        <taxon>Diptera</taxon>
        <taxon>Nematocera</taxon>
        <taxon>Culicoidea</taxon>
        <taxon>Culicidae</taxon>
        <taxon>Anophelinae</taxon>
        <taxon>Anopheles</taxon>
    </lineage>
</organism>
<keyword evidence="1" id="KW-0472">Membrane</keyword>
<sequence>MEYWLLVTVSPEAVCYIQDRHRQCRGQPTNRVINFLSLARAPAQNGCFFLVVPSVDFFIILHQPVGQFSFVQQTRLHFLRLSLSVHLFEQFQLIVRSRNHQIDHLVIWDLIFLLLIHLVLVQNAL</sequence>
<dbReference type="Proteomes" id="UP000075882">
    <property type="component" value="Unassembled WGS sequence"/>
</dbReference>
<name>A0A8W7Q250_ANOCL</name>
<keyword evidence="1" id="KW-1133">Transmembrane helix</keyword>
<feature type="transmembrane region" description="Helical" evidence="1">
    <location>
        <begin position="105"/>
        <end position="124"/>
    </location>
</feature>
<dbReference type="EnsemblMetazoa" id="ACOM040915-RA">
    <property type="protein sequence ID" value="ACOM040915-PA.1"/>
    <property type="gene ID" value="ACOM040915"/>
</dbReference>
<dbReference type="AlphaFoldDB" id="A0A8W7Q250"/>
<evidence type="ECO:0000313" key="2">
    <source>
        <dbReference type="EnsemblMetazoa" id="ACOM040915-PA.1"/>
    </source>
</evidence>
<accession>A0A8W7Q250</accession>